<dbReference type="AlphaFoldDB" id="A0A1J4MCR2"/>
<dbReference type="VEuPathDB" id="CryptoDB:cubi_01750"/>
<dbReference type="InterPro" id="IPR045866">
    <property type="entry name" value="FAM210A/B-like"/>
</dbReference>
<feature type="transmembrane region" description="Helical" evidence="1">
    <location>
        <begin position="13"/>
        <end position="36"/>
    </location>
</feature>
<feature type="domain" description="DUF1279" evidence="2">
    <location>
        <begin position="1"/>
        <end position="94"/>
    </location>
</feature>
<name>A0A1J4MCR2_9CRYT</name>
<dbReference type="RefSeq" id="XP_028873146.1">
    <property type="nucleotide sequence ID" value="XM_029018762.1"/>
</dbReference>
<dbReference type="GeneID" id="39978541"/>
<evidence type="ECO:0000313" key="3">
    <source>
        <dbReference type="EMBL" id="OII71275.1"/>
    </source>
</evidence>
<dbReference type="EMBL" id="LRBP01000030">
    <property type="protein sequence ID" value="OII71275.1"/>
    <property type="molecule type" value="Genomic_DNA"/>
</dbReference>
<organism evidence="3 4">
    <name type="scientific">Cryptosporidium ubiquitum</name>
    <dbReference type="NCBI Taxonomy" id="857276"/>
    <lineage>
        <taxon>Eukaryota</taxon>
        <taxon>Sar</taxon>
        <taxon>Alveolata</taxon>
        <taxon>Apicomplexa</taxon>
        <taxon>Conoidasida</taxon>
        <taxon>Coccidia</taxon>
        <taxon>Eucoccidiorida</taxon>
        <taxon>Eimeriorina</taxon>
        <taxon>Cryptosporidiidae</taxon>
        <taxon>Cryptosporidium</taxon>
    </lineage>
</organism>
<evidence type="ECO:0000256" key="1">
    <source>
        <dbReference type="SAM" id="Phobius"/>
    </source>
</evidence>
<reference evidence="3 4" key="1">
    <citation type="submission" date="2016-10" db="EMBL/GenBank/DDBJ databases">
        <title>Reductive evolution of mitochondrial metabolism and differential evolution of invasion-related proteins in Cryptosporidium.</title>
        <authorList>
            <person name="Liu S."/>
            <person name="Roellig D.M."/>
            <person name="Guo Y."/>
            <person name="Li N."/>
            <person name="Frace M.A."/>
            <person name="Tang K."/>
            <person name="Zhang L."/>
            <person name="Feng Y."/>
            <person name="Xiao L."/>
        </authorList>
    </citation>
    <scope>NUCLEOTIDE SEQUENCE [LARGE SCALE GENOMIC DNA]</scope>
    <source>
        <strain evidence="3">39726</strain>
    </source>
</reference>
<dbReference type="InterPro" id="IPR009688">
    <property type="entry name" value="FAM210A/B-like_dom"/>
</dbReference>
<protein>
    <recommendedName>
        <fullName evidence="2">DUF1279 domain-containing protein</fullName>
    </recommendedName>
</protein>
<dbReference type="PANTHER" id="PTHR21377:SF0">
    <property type="entry name" value="PROTEIN FAM210B, MITOCHONDRIAL"/>
    <property type="match status" value="1"/>
</dbReference>
<keyword evidence="1" id="KW-0472">Membrane</keyword>
<gene>
    <name evidence="3" type="ORF">cubi_01750</name>
</gene>
<dbReference type="GO" id="GO:0005739">
    <property type="term" value="C:mitochondrion"/>
    <property type="evidence" value="ECO:0007669"/>
    <property type="project" value="TreeGrafter"/>
</dbReference>
<accession>A0A1J4MCR2</accession>
<evidence type="ECO:0000259" key="2">
    <source>
        <dbReference type="Pfam" id="PF06916"/>
    </source>
</evidence>
<comment type="caution">
    <text evidence="3">The sequence shown here is derived from an EMBL/GenBank/DDBJ whole genome shotgun (WGS) entry which is preliminary data.</text>
</comment>
<keyword evidence="1" id="KW-0812">Transmembrane</keyword>
<sequence>MKDLWNKYGYTSIFTYFTIYLVTFSSFWILAINNVMNASKIIKMISLLKLDNHINTSKIEQKMETPFGKLFLAWISTKIVEPFRLFSTIALTPYIYKILKR</sequence>
<dbReference type="OrthoDB" id="426386at2759"/>
<keyword evidence="4" id="KW-1185">Reference proteome</keyword>
<evidence type="ECO:0000313" key="4">
    <source>
        <dbReference type="Proteomes" id="UP000186176"/>
    </source>
</evidence>
<proteinExistence type="predicted"/>
<keyword evidence="1" id="KW-1133">Transmembrane helix</keyword>
<dbReference type="Pfam" id="PF06916">
    <property type="entry name" value="FAM210A-B_dom"/>
    <property type="match status" value="1"/>
</dbReference>
<dbReference type="Proteomes" id="UP000186176">
    <property type="component" value="Unassembled WGS sequence"/>
</dbReference>
<dbReference type="PANTHER" id="PTHR21377">
    <property type="entry name" value="PROTEIN FAM210B, MITOCHONDRIAL"/>
    <property type="match status" value="1"/>
</dbReference>